<protein>
    <submittedName>
        <fullName evidence="1">Uncharacterized protein</fullName>
    </submittedName>
</protein>
<gene>
    <name evidence="1" type="ORF">BLNAU_21614</name>
</gene>
<name>A0ABQ9WVF5_9EUKA</name>
<organism evidence="1 2">
    <name type="scientific">Blattamonas nauphoetae</name>
    <dbReference type="NCBI Taxonomy" id="2049346"/>
    <lineage>
        <taxon>Eukaryota</taxon>
        <taxon>Metamonada</taxon>
        <taxon>Preaxostyla</taxon>
        <taxon>Oxymonadida</taxon>
        <taxon>Blattamonas</taxon>
    </lineage>
</organism>
<sequence>MDLVRLTTTQLEHHSVTTFLAEQSVGSTRILKWKAESVHTQSTAGSAVFFTLSNTSSHDLSASSFTSCSSSNANCVGGGVSFSLSELASLVIQFCSFVSCSAGDGGRGGGIGLSFSSDSSNDYLLDTLTFSHNTEVFGRDLILVAESLEKTVTIDHFLFNLHPPGFDRSNALFGSDSVVYVEETDLFPFLFPNNRFKNVFIDSLVATGEASDSAECGREYHPCQSLRDSMYHLLNVDSDEEVSQCVLERSLVLMGDLVLGEDGDVELCGYVTVGQVRFDRS</sequence>
<dbReference type="Proteomes" id="UP001281761">
    <property type="component" value="Unassembled WGS sequence"/>
</dbReference>
<dbReference type="EMBL" id="JARBJD010000345">
    <property type="protein sequence ID" value="KAK2943478.1"/>
    <property type="molecule type" value="Genomic_DNA"/>
</dbReference>
<comment type="caution">
    <text evidence="1">The sequence shown here is derived from an EMBL/GenBank/DDBJ whole genome shotgun (WGS) entry which is preliminary data.</text>
</comment>
<keyword evidence="2" id="KW-1185">Reference proteome</keyword>
<reference evidence="1 2" key="1">
    <citation type="journal article" date="2022" name="bioRxiv">
        <title>Genomics of Preaxostyla Flagellates Illuminates Evolutionary Transitions and the Path Towards Mitochondrial Loss.</title>
        <authorList>
            <person name="Novak L.V.F."/>
            <person name="Treitli S.C."/>
            <person name="Pyrih J."/>
            <person name="Halakuc P."/>
            <person name="Pipaliya S.V."/>
            <person name="Vacek V."/>
            <person name="Brzon O."/>
            <person name="Soukal P."/>
            <person name="Eme L."/>
            <person name="Dacks J.B."/>
            <person name="Karnkowska A."/>
            <person name="Elias M."/>
            <person name="Hampl V."/>
        </authorList>
    </citation>
    <scope>NUCLEOTIDE SEQUENCE [LARGE SCALE GENOMIC DNA]</scope>
    <source>
        <strain evidence="1">NAU3</strain>
        <tissue evidence="1">Gut</tissue>
    </source>
</reference>
<evidence type="ECO:0000313" key="2">
    <source>
        <dbReference type="Proteomes" id="UP001281761"/>
    </source>
</evidence>
<evidence type="ECO:0000313" key="1">
    <source>
        <dbReference type="EMBL" id="KAK2943478.1"/>
    </source>
</evidence>
<accession>A0ABQ9WVF5</accession>
<proteinExistence type="predicted"/>